<dbReference type="GO" id="GO:0005436">
    <property type="term" value="F:sodium:phosphate symporter activity"/>
    <property type="evidence" value="ECO:0007669"/>
    <property type="project" value="InterPro"/>
</dbReference>
<evidence type="ECO:0000256" key="1">
    <source>
        <dbReference type="ARBA" id="ARBA00004651"/>
    </source>
</evidence>
<dbReference type="PANTHER" id="PTHR10010">
    <property type="entry name" value="SOLUTE CARRIER FAMILY 34 SODIUM PHOSPHATE , MEMBER 2-RELATED"/>
    <property type="match status" value="1"/>
</dbReference>
<dbReference type="PANTHER" id="PTHR10010:SF46">
    <property type="entry name" value="SODIUM-DEPENDENT PHOSPHATE TRANSPORT PROTEIN 2B"/>
    <property type="match status" value="1"/>
</dbReference>
<dbReference type="NCBIfam" id="NF037997">
    <property type="entry name" value="Na_Pi_symport"/>
    <property type="match status" value="1"/>
</dbReference>
<evidence type="ECO:0000313" key="7">
    <source>
        <dbReference type="EMBL" id="RUL55593.1"/>
    </source>
</evidence>
<comment type="caution">
    <text evidence="7">The sequence shown here is derived from an EMBL/GenBank/DDBJ whole genome shotgun (WGS) entry which is preliminary data.</text>
</comment>
<reference evidence="7 8" key="1">
    <citation type="submission" date="2018-12" db="EMBL/GenBank/DDBJ databases">
        <title>Lysinibacillus antri sp. nov., isolated from a cave soil.</title>
        <authorList>
            <person name="Narsing Rao M.P."/>
            <person name="Zhang H."/>
            <person name="Dong Z.-Y."/>
            <person name="Niu X.-K."/>
            <person name="Zhang K."/>
            <person name="Fang B.-Z."/>
            <person name="Kang Y.-Q."/>
            <person name="Xiao M."/>
            <person name="Li W.-J."/>
        </authorList>
    </citation>
    <scope>NUCLEOTIDE SEQUENCE [LARGE SCALE GENOMIC DNA]</scope>
    <source>
        <strain evidence="7 8">SYSU K30002</strain>
    </source>
</reference>
<dbReference type="GO" id="GO:0005886">
    <property type="term" value="C:plasma membrane"/>
    <property type="evidence" value="ECO:0007669"/>
    <property type="project" value="UniProtKB-SubCell"/>
</dbReference>
<dbReference type="GO" id="GO:0044341">
    <property type="term" value="P:sodium-dependent phosphate transport"/>
    <property type="evidence" value="ECO:0007669"/>
    <property type="project" value="InterPro"/>
</dbReference>
<feature type="transmembrane region" description="Helical" evidence="6">
    <location>
        <begin position="240"/>
        <end position="262"/>
    </location>
</feature>
<dbReference type="Pfam" id="PF02690">
    <property type="entry name" value="Na_Pi_cotrans"/>
    <property type="match status" value="1"/>
</dbReference>
<dbReference type="Proteomes" id="UP000287910">
    <property type="component" value="Unassembled WGS sequence"/>
</dbReference>
<evidence type="ECO:0000256" key="6">
    <source>
        <dbReference type="SAM" id="Phobius"/>
    </source>
</evidence>
<evidence type="ECO:0000256" key="2">
    <source>
        <dbReference type="ARBA" id="ARBA00022475"/>
    </source>
</evidence>
<feature type="transmembrane region" description="Helical" evidence="6">
    <location>
        <begin position="283"/>
        <end position="305"/>
    </location>
</feature>
<evidence type="ECO:0000256" key="4">
    <source>
        <dbReference type="ARBA" id="ARBA00022989"/>
    </source>
</evidence>
<sequence length="533" mass="59340">MITVFGGIGIFLIGMSMLTNGLKEIAGEALKKWLNKITRGPMSSLFTGLFMTIIMQSSTATTLLTVGFVSAGLISFVQSIGVIIGANIGSTSTGWLISLLGFKISLQSLSLPIIGLGAFMQLIAPYNIRKYGGVLVGFGLLFLGIDLLQQGMNSAQALIPFDLVKTDSFFSILLLIVIGIVMTIIMQASSAAMAATLAALFSGAIDYEQAAYLVIGQNIGTTATAIFAAIGSSIAAKRTAITHLLFNVITAIIVTIFFKYILLFTESITIWMTGSIDETLGLAIFHTLFSMIGALLFFPFIRPFASLLEKLLPEKANALTRNLDSNLVSVPSAALEVCYTALLQMMKQLTRAMLEFIESRKVTPSFEKKVAEVEEAIDITRKFLDLVQSNSSKLRNKHIDILHVLDHLSRLTKVLREQQKFEAIKFQKTIMNQVHETMFEVEVLFDEKEKIFEVEKIFEQTSEKIAAERKRRRNEYFERTVENATQIQVAFSKVESILWIDRLVYHYWRATARMAMFCSFEKNNDSQNQPLQK</sequence>
<dbReference type="NCBIfam" id="TIGR00704">
    <property type="entry name" value="NaPi_cotrn_rel"/>
    <property type="match status" value="1"/>
</dbReference>
<organism evidence="7 8">
    <name type="scientific">Lysinibacillus antri</name>
    <dbReference type="NCBI Taxonomy" id="2498145"/>
    <lineage>
        <taxon>Bacteria</taxon>
        <taxon>Bacillati</taxon>
        <taxon>Bacillota</taxon>
        <taxon>Bacilli</taxon>
        <taxon>Bacillales</taxon>
        <taxon>Bacillaceae</taxon>
        <taxon>Lysinibacillus</taxon>
    </lineage>
</organism>
<accession>A0A3S0PRH2</accession>
<comment type="subcellular location">
    <subcellularLocation>
        <location evidence="1">Cell membrane</location>
        <topology evidence="1">Multi-pass membrane protein</topology>
    </subcellularLocation>
</comment>
<keyword evidence="8" id="KW-1185">Reference proteome</keyword>
<keyword evidence="5 6" id="KW-0472">Membrane</keyword>
<keyword evidence="3 6" id="KW-0812">Transmembrane</keyword>
<feature type="transmembrane region" description="Helical" evidence="6">
    <location>
        <begin position="37"/>
        <end position="55"/>
    </location>
</feature>
<name>A0A3S0PRH2_9BACI</name>
<protein>
    <submittedName>
        <fullName evidence="7">Na/Pi cotransporter family protein</fullName>
    </submittedName>
</protein>
<evidence type="ECO:0000256" key="3">
    <source>
        <dbReference type="ARBA" id="ARBA00022692"/>
    </source>
</evidence>
<feature type="transmembrane region" description="Helical" evidence="6">
    <location>
        <begin position="169"/>
        <end position="200"/>
    </location>
</feature>
<proteinExistence type="predicted"/>
<dbReference type="InterPro" id="IPR003841">
    <property type="entry name" value="Na/Pi_transpt"/>
</dbReference>
<keyword evidence="4 6" id="KW-1133">Transmembrane helix</keyword>
<evidence type="ECO:0000256" key="5">
    <source>
        <dbReference type="ARBA" id="ARBA00023136"/>
    </source>
</evidence>
<dbReference type="InterPro" id="IPR004633">
    <property type="entry name" value="NaPi_cotrn-rel/YqeW-like"/>
</dbReference>
<dbReference type="EMBL" id="RYYR01000004">
    <property type="protein sequence ID" value="RUL55593.1"/>
    <property type="molecule type" value="Genomic_DNA"/>
</dbReference>
<gene>
    <name evidence="7" type="ORF">EK386_04515</name>
</gene>
<feature type="transmembrane region" description="Helical" evidence="6">
    <location>
        <begin position="212"/>
        <end position="234"/>
    </location>
</feature>
<dbReference type="AlphaFoldDB" id="A0A3S0PRH2"/>
<dbReference type="RefSeq" id="WP_126657833.1">
    <property type="nucleotide sequence ID" value="NZ_RYYR01000004.1"/>
</dbReference>
<feature type="transmembrane region" description="Helical" evidence="6">
    <location>
        <begin position="131"/>
        <end position="149"/>
    </location>
</feature>
<keyword evidence="2" id="KW-1003">Cell membrane</keyword>
<evidence type="ECO:0000313" key="8">
    <source>
        <dbReference type="Proteomes" id="UP000287910"/>
    </source>
</evidence>